<dbReference type="EMBL" id="LXQA010179519">
    <property type="protein sequence ID" value="MCI30431.1"/>
    <property type="molecule type" value="Genomic_DNA"/>
</dbReference>
<name>A0A392R1J0_9FABA</name>
<feature type="non-terminal residue" evidence="1">
    <location>
        <position position="1"/>
    </location>
</feature>
<dbReference type="Proteomes" id="UP000265520">
    <property type="component" value="Unassembled WGS sequence"/>
</dbReference>
<organism evidence="1 2">
    <name type="scientific">Trifolium medium</name>
    <dbReference type="NCBI Taxonomy" id="97028"/>
    <lineage>
        <taxon>Eukaryota</taxon>
        <taxon>Viridiplantae</taxon>
        <taxon>Streptophyta</taxon>
        <taxon>Embryophyta</taxon>
        <taxon>Tracheophyta</taxon>
        <taxon>Spermatophyta</taxon>
        <taxon>Magnoliopsida</taxon>
        <taxon>eudicotyledons</taxon>
        <taxon>Gunneridae</taxon>
        <taxon>Pentapetalae</taxon>
        <taxon>rosids</taxon>
        <taxon>fabids</taxon>
        <taxon>Fabales</taxon>
        <taxon>Fabaceae</taxon>
        <taxon>Papilionoideae</taxon>
        <taxon>50 kb inversion clade</taxon>
        <taxon>NPAAA clade</taxon>
        <taxon>Hologalegina</taxon>
        <taxon>IRL clade</taxon>
        <taxon>Trifolieae</taxon>
        <taxon>Trifolium</taxon>
    </lineage>
</organism>
<accession>A0A392R1J0</accession>
<evidence type="ECO:0000313" key="1">
    <source>
        <dbReference type="EMBL" id="MCI30431.1"/>
    </source>
</evidence>
<evidence type="ECO:0000313" key="2">
    <source>
        <dbReference type="Proteomes" id="UP000265520"/>
    </source>
</evidence>
<sequence>GVSFALSVDGQKMLTDKIVLIIVNKIIRADVLSDDVVEVIRVTDDIDLINQFHMDGSNFTPRKCIVQGPSTGVTPLIGNIGVESSMRQCVVDGKKPLIADPFQML</sequence>
<proteinExistence type="predicted"/>
<feature type="non-terminal residue" evidence="1">
    <location>
        <position position="105"/>
    </location>
</feature>
<keyword evidence="2" id="KW-1185">Reference proteome</keyword>
<dbReference type="AlphaFoldDB" id="A0A392R1J0"/>
<protein>
    <submittedName>
        <fullName evidence="1">Uncharacterized protein</fullName>
    </submittedName>
</protein>
<reference evidence="1 2" key="1">
    <citation type="journal article" date="2018" name="Front. Plant Sci.">
        <title>Red Clover (Trifolium pratense) and Zigzag Clover (T. medium) - A Picture of Genomic Similarities and Differences.</title>
        <authorList>
            <person name="Dluhosova J."/>
            <person name="Istvanek J."/>
            <person name="Nedelnik J."/>
            <person name="Repkova J."/>
        </authorList>
    </citation>
    <scope>NUCLEOTIDE SEQUENCE [LARGE SCALE GENOMIC DNA]</scope>
    <source>
        <strain evidence="2">cv. 10/8</strain>
        <tissue evidence="1">Leaf</tissue>
    </source>
</reference>
<comment type="caution">
    <text evidence="1">The sequence shown here is derived from an EMBL/GenBank/DDBJ whole genome shotgun (WGS) entry which is preliminary data.</text>
</comment>